<dbReference type="Proteomes" id="UP000565521">
    <property type="component" value="Unassembled WGS sequence"/>
</dbReference>
<dbReference type="InterPro" id="IPR003313">
    <property type="entry name" value="AraC-bd"/>
</dbReference>
<keyword evidence="3" id="KW-0804">Transcription</keyword>
<keyword evidence="2" id="KW-0238">DNA-binding</keyword>
<organism evidence="5 6">
    <name type="scientific">Hymenobacter lapidiphilus</name>
    <dbReference type="NCBI Taxonomy" id="2608003"/>
    <lineage>
        <taxon>Bacteria</taxon>
        <taxon>Pseudomonadati</taxon>
        <taxon>Bacteroidota</taxon>
        <taxon>Cytophagia</taxon>
        <taxon>Cytophagales</taxon>
        <taxon>Hymenobacteraceae</taxon>
        <taxon>Hymenobacter</taxon>
    </lineage>
</organism>
<dbReference type="GO" id="GO:0003700">
    <property type="term" value="F:DNA-binding transcription factor activity"/>
    <property type="evidence" value="ECO:0007669"/>
    <property type="project" value="InterPro"/>
</dbReference>
<dbReference type="PANTHER" id="PTHR43280">
    <property type="entry name" value="ARAC-FAMILY TRANSCRIPTIONAL REGULATOR"/>
    <property type="match status" value="1"/>
</dbReference>
<reference evidence="5 6" key="1">
    <citation type="submission" date="2020-05" db="EMBL/GenBank/DDBJ databases">
        <title>Hymenobacter terrestris sp. nov. and Hymenobacter lapidiphilus sp. nov., isolated from regoliths in Antarctica.</title>
        <authorList>
            <person name="Sedlacek I."/>
            <person name="Pantucek R."/>
            <person name="Zeman M."/>
            <person name="Holochova P."/>
            <person name="Kralova S."/>
            <person name="Stankova E."/>
            <person name="Sedo O."/>
            <person name="Micenkova L."/>
            <person name="Svec P."/>
            <person name="Gupta V."/>
            <person name="Sood U."/>
            <person name="Korpole U.S."/>
            <person name="Lal R."/>
        </authorList>
    </citation>
    <scope>NUCLEOTIDE SEQUENCE [LARGE SCALE GENOMIC DNA]</scope>
    <source>
        <strain evidence="5 6">P5342</strain>
    </source>
</reference>
<sequence length="298" mass="33928">MSRKNYDVVTLERFVDRYLDSPADAFTFQQSAVQVYPLSLAVARIKPPTPLFKAEYSFLLLFLTGGGQQQVDNETLDLHANDVLFIREGHLNAIKSIDEGTQGYYIHLENALLPRIFADSALLHRLTFYPKHAVSAADMAWLGQCCELILSQTGEQGYAEEIQCALLRAMVLKVAQASATTLCQPNRPSEITMRFKELVYEHVTTHREVAFYADALAVSENYLNRCVNQLTRKPPKQHITEMVILRSKVLLQDRSKDIAQVAVELNFADPSYFGRLFRQVTQQTPTEYRNTFWQGLSE</sequence>
<keyword evidence="6" id="KW-1185">Reference proteome</keyword>
<dbReference type="RefSeq" id="WP_176909712.1">
    <property type="nucleotide sequence ID" value="NZ_JABKAU010000039.1"/>
</dbReference>
<evidence type="ECO:0000259" key="4">
    <source>
        <dbReference type="PROSITE" id="PS01124"/>
    </source>
</evidence>
<dbReference type="InterPro" id="IPR018060">
    <property type="entry name" value="HTH_AraC"/>
</dbReference>
<comment type="caution">
    <text evidence="5">The sequence shown here is derived from an EMBL/GenBank/DDBJ whole genome shotgun (WGS) entry which is preliminary data.</text>
</comment>
<feature type="domain" description="HTH araC/xylS-type" evidence="4">
    <location>
        <begin position="193"/>
        <end position="291"/>
    </location>
</feature>
<evidence type="ECO:0000256" key="3">
    <source>
        <dbReference type="ARBA" id="ARBA00023163"/>
    </source>
</evidence>
<dbReference type="Pfam" id="PF12833">
    <property type="entry name" value="HTH_18"/>
    <property type="match status" value="1"/>
</dbReference>
<evidence type="ECO:0000313" key="5">
    <source>
        <dbReference type="EMBL" id="NVO32849.1"/>
    </source>
</evidence>
<gene>
    <name evidence="5" type="ORF">HW554_16660</name>
</gene>
<name>A0A7Y7U7H7_9BACT</name>
<dbReference type="Pfam" id="PF02311">
    <property type="entry name" value="AraC_binding"/>
    <property type="match status" value="1"/>
</dbReference>
<dbReference type="SUPFAM" id="SSF51215">
    <property type="entry name" value="Regulatory protein AraC"/>
    <property type="match status" value="1"/>
</dbReference>
<dbReference type="EMBL" id="JABKAU010000039">
    <property type="protein sequence ID" value="NVO32849.1"/>
    <property type="molecule type" value="Genomic_DNA"/>
</dbReference>
<evidence type="ECO:0000256" key="1">
    <source>
        <dbReference type="ARBA" id="ARBA00023015"/>
    </source>
</evidence>
<dbReference type="Gene3D" id="1.10.10.60">
    <property type="entry name" value="Homeodomain-like"/>
    <property type="match status" value="1"/>
</dbReference>
<dbReference type="InterPro" id="IPR037923">
    <property type="entry name" value="HTH-like"/>
</dbReference>
<dbReference type="PANTHER" id="PTHR43280:SF32">
    <property type="entry name" value="TRANSCRIPTIONAL REGULATORY PROTEIN"/>
    <property type="match status" value="1"/>
</dbReference>
<keyword evidence="1" id="KW-0805">Transcription regulation</keyword>
<dbReference type="SUPFAM" id="SSF46689">
    <property type="entry name" value="Homeodomain-like"/>
    <property type="match status" value="1"/>
</dbReference>
<evidence type="ECO:0000256" key="2">
    <source>
        <dbReference type="ARBA" id="ARBA00023125"/>
    </source>
</evidence>
<evidence type="ECO:0000313" key="6">
    <source>
        <dbReference type="Proteomes" id="UP000565521"/>
    </source>
</evidence>
<accession>A0A7Y7U7H7</accession>
<dbReference type="InterPro" id="IPR009057">
    <property type="entry name" value="Homeodomain-like_sf"/>
</dbReference>
<dbReference type="SMART" id="SM00342">
    <property type="entry name" value="HTH_ARAC"/>
    <property type="match status" value="1"/>
</dbReference>
<dbReference type="GO" id="GO:0043565">
    <property type="term" value="F:sequence-specific DNA binding"/>
    <property type="evidence" value="ECO:0007669"/>
    <property type="project" value="InterPro"/>
</dbReference>
<dbReference type="AlphaFoldDB" id="A0A7Y7U7H7"/>
<proteinExistence type="predicted"/>
<protein>
    <submittedName>
        <fullName evidence="5">AraC family transcriptional regulator</fullName>
    </submittedName>
</protein>
<dbReference type="PROSITE" id="PS01124">
    <property type="entry name" value="HTH_ARAC_FAMILY_2"/>
    <property type="match status" value="1"/>
</dbReference>